<protein>
    <submittedName>
        <fullName evidence="1">DUF4004 family protein</fullName>
    </submittedName>
</protein>
<dbReference type="InterPro" id="IPR025063">
    <property type="entry name" value="DUF4004"/>
</dbReference>
<name>A0A3S0KQA6_9BACI</name>
<dbReference type="Proteomes" id="UP000271374">
    <property type="component" value="Unassembled WGS sequence"/>
</dbReference>
<accession>A0A3S0KQA6</accession>
<dbReference type="Pfam" id="PF13171">
    <property type="entry name" value="DUF4004"/>
    <property type="match status" value="1"/>
</dbReference>
<reference evidence="1 2" key="1">
    <citation type="submission" date="2018-12" db="EMBL/GenBank/DDBJ databases">
        <title>Bacillus yapensis draft genome sequence.</title>
        <authorList>
            <person name="Yu L."/>
            <person name="Xu X."/>
            <person name="Tang X."/>
        </authorList>
    </citation>
    <scope>NUCLEOTIDE SEQUENCE [LARGE SCALE GENOMIC DNA]</scope>
    <source>
        <strain evidence="1 2">XXST-01</strain>
    </source>
</reference>
<evidence type="ECO:0000313" key="1">
    <source>
        <dbReference type="EMBL" id="RTR35838.1"/>
    </source>
</evidence>
<dbReference type="EMBL" id="RXNT01000002">
    <property type="protein sequence ID" value="RTR35838.1"/>
    <property type="molecule type" value="Genomic_DNA"/>
</dbReference>
<sequence>MDETLISKKDLLEETNITYGQLYRWKRKKLIPEDWFIRKSTFTGQETFFPREKILERVNRIKELKEDLSLDELANAFSPSTKDIELSKGDFEKHNIVSKNTMQIYEEQQGTLKTITFQTALYLYILDKALETGEIGWEEGKQLTQTLSDYYPKLEQTHASVVVLRKLGVASVLLVTNASPFFVDSKTKVAVHLKIEDVINEVINVFVRSGY</sequence>
<organism evidence="1 2">
    <name type="scientific">Bacillus yapensis</name>
    <dbReference type="NCBI Taxonomy" id="2492960"/>
    <lineage>
        <taxon>Bacteria</taxon>
        <taxon>Bacillati</taxon>
        <taxon>Bacillota</taxon>
        <taxon>Bacilli</taxon>
        <taxon>Bacillales</taxon>
        <taxon>Bacillaceae</taxon>
        <taxon>Bacillus</taxon>
    </lineage>
</organism>
<evidence type="ECO:0000313" key="2">
    <source>
        <dbReference type="Proteomes" id="UP000271374"/>
    </source>
</evidence>
<dbReference type="AlphaFoldDB" id="A0A3S0KQA6"/>
<dbReference type="OrthoDB" id="1648298at2"/>
<proteinExistence type="predicted"/>
<comment type="caution">
    <text evidence="1">The sequence shown here is derived from an EMBL/GenBank/DDBJ whole genome shotgun (WGS) entry which is preliminary data.</text>
</comment>
<dbReference type="RefSeq" id="WP_126406650.1">
    <property type="nucleotide sequence ID" value="NZ_RXNT01000002.1"/>
</dbReference>
<gene>
    <name evidence="1" type="ORF">EKG37_04195</name>
</gene>
<keyword evidence="2" id="KW-1185">Reference proteome</keyword>